<keyword evidence="4" id="KW-1185">Reference proteome</keyword>
<evidence type="ECO:0000313" key="3">
    <source>
        <dbReference type="EMBL" id="MDR8019430.1"/>
    </source>
</evidence>
<dbReference type="Pfam" id="PF12697">
    <property type="entry name" value="Abhydrolase_6"/>
    <property type="match status" value="1"/>
</dbReference>
<dbReference type="PRINTS" id="PR00111">
    <property type="entry name" value="ABHYDROLASE"/>
</dbReference>
<dbReference type="PANTHER" id="PTHR46118">
    <property type="entry name" value="PROTEIN ABHD11"/>
    <property type="match status" value="1"/>
</dbReference>
<feature type="domain" description="AB hydrolase-1" evidence="2">
    <location>
        <begin position="25"/>
        <end position="272"/>
    </location>
</feature>
<dbReference type="InterPro" id="IPR000073">
    <property type="entry name" value="AB_hydrolase_1"/>
</dbReference>
<dbReference type="SUPFAM" id="SSF53474">
    <property type="entry name" value="alpha/beta-Hydrolases"/>
    <property type="match status" value="1"/>
</dbReference>
<reference evidence="3 4" key="1">
    <citation type="submission" date="2023-09" db="EMBL/GenBank/DDBJ databases">
        <title>Description of three actinobacteria isolated from air of manufacturing shop in a pharmaceutical factory.</title>
        <authorList>
            <person name="Zhang D.-F."/>
        </authorList>
    </citation>
    <scope>NUCLEOTIDE SEQUENCE [LARGE SCALE GENOMIC DNA]</scope>
    <source>
        <strain evidence="3 4">LY-0111</strain>
    </source>
</reference>
<protein>
    <submittedName>
        <fullName evidence="3">Alpha/beta fold hydrolase</fullName>
    </submittedName>
</protein>
<dbReference type="EMBL" id="JAVKGR010000007">
    <property type="protein sequence ID" value="MDR8019430.1"/>
    <property type="molecule type" value="Genomic_DNA"/>
</dbReference>
<gene>
    <name evidence="3" type="ORF">RIL96_07595</name>
</gene>
<organism evidence="3 4">
    <name type="scientific">Nesterenkonia aerolata</name>
    <dbReference type="NCBI Taxonomy" id="3074079"/>
    <lineage>
        <taxon>Bacteria</taxon>
        <taxon>Bacillati</taxon>
        <taxon>Actinomycetota</taxon>
        <taxon>Actinomycetes</taxon>
        <taxon>Micrococcales</taxon>
        <taxon>Micrococcaceae</taxon>
        <taxon>Nesterenkonia</taxon>
    </lineage>
</organism>
<evidence type="ECO:0000259" key="2">
    <source>
        <dbReference type="Pfam" id="PF12697"/>
    </source>
</evidence>
<accession>A0ABU2DSE9</accession>
<sequence>MTDFDTFTLHTTEVSDESAEPQATVVFLHGLFGQGRNFSQIAKSLLPELRSVLVDLPDHGASDWTENFDYVQIADLVAEKLRAGPAAESPVHVVGHSMGGKVAMVLALRHPELVDRLVVVDISPVSGGSTGEFSHLLGALAELDLNTITRRKDADETLAAPIPNPTVRGFLLQNLRSTDEGFHWRAHLTMLHRDLDAIGGFPADKQLSQGRRGAEDGVTFDGQVLWVAGENSDYITEDAEPTMRRLFPRTHLVTVKGAGHWVHSEKPEVFISALRRFFPLEADADADVDTDAER</sequence>
<comment type="caution">
    <text evidence="3">The sequence shown here is derived from an EMBL/GenBank/DDBJ whole genome shotgun (WGS) entry which is preliminary data.</text>
</comment>
<proteinExistence type="predicted"/>
<dbReference type="InterPro" id="IPR029058">
    <property type="entry name" value="AB_hydrolase_fold"/>
</dbReference>
<dbReference type="RefSeq" id="WP_310548421.1">
    <property type="nucleotide sequence ID" value="NZ_JAVKGR010000007.1"/>
</dbReference>
<keyword evidence="1 3" id="KW-0378">Hydrolase</keyword>
<dbReference type="PANTHER" id="PTHR46118:SF4">
    <property type="entry name" value="PROTEIN ABHD11"/>
    <property type="match status" value="1"/>
</dbReference>
<evidence type="ECO:0000313" key="4">
    <source>
        <dbReference type="Proteomes" id="UP001251870"/>
    </source>
</evidence>
<name>A0ABU2DSE9_9MICC</name>
<dbReference type="Gene3D" id="3.40.50.1820">
    <property type="entry name" value="alpha/beta hydrolase"/>
    <property type="match status" value="1"/>
</dbReference>
<evidence type="ECO:0000256" key="1">
    <source>
        <dbReference type="ARBA" id="ARBA00022801"/>
    </source>
</evidence>
<dbReference type="Proteomes" id="UP001251870">
    <property type="component" value="Unassembled WGS sequence"/>
</dbReference>
<dbReference type="GO" id="GO:0016787">
    <property type="term" value="F:hydrolase activity"/>
    <property type="evidence" value="ECO:0007669"/>
    <property type="project" value="UniProtKB-KW"/>
</dbReference>